<proteinExistence type="predicted"/>
<sequence>MSNELSKECDSLLASTSILDHHYGIPDITKNHIKLTSSNKSMELEKEYYRLHGELSQKLNKLTYLNKLDELNGQSVDKIEEQYHEILNNKLDKIPILEYAKDDEISKLKAIRQYYELQVDNFKTRLLLNNYLQITLPILRSIHKLDTGITTTEMNISQNLSSLYSINEHDKNANVNKLIKSYQELNKNNKTLDKLAYSISNTLNNELQSKLKDLNNLSVNLKEKHTILLKLKRDQIKEFLDENDNGVYEKFHTLVNEWSYISIICELLSSFIISLPIDWYQDRSLRRILFEIENISLKISKYQLIINVNSLKNFELEELYMIDLDELEIESDTSSND</sequence>
<name>A0A0V1Q1Q3_9ASCO</name>
<dbReference type="AlphaFoldDB" id="A0A0V1Q1Q3"/>
<feature type="coiled-coil region" evidence="1">
    <location>
        <begin position="175"/>
        <end position="224"/>
    </location>
</feature>
<evidence type="ECO:0000313" key="2">
    <source>
        <dbReference type="EMBL" id="KSA02443.1"/>
    </source>
</evidence>
<organism evidence="2 3">
    <name type="scientific">Debaryomyces fabryi</name>
    <dbReference type="NCBI Taxonomy" id="58627"/>
    <lineage>
        <taxon>Eukaryota</taxon>
        <taxon>Fungi</taxon>
        <taxon>Dikarya</taxon>
        <taxon>Ascomycota</taxon>
        <taxon>Saccharomycotina</taxon>
        <taxon>Pichiomycetes</taxon>
        <taxon>Debaryomycetaceae</taxon>
        <taxon>Debaryomyces</taxon>
    </lineage>
</organism>
<reference evidence="2 3" key="1">
    <citation type="submission" date="2015-11" db="EMBL/GenBank/DDBJ databases">
        <title>The genome of Debaryomyces fabryi.</title>
        <authorList>
            <person name="Tafer H."/>
            <person name="Lopandic K."/>
        </authorList>
    </citation>
    <scope>NUCLEOTIDE SEQUENCE [LARGE SCALE GENOMIC DNA]</scope>
    <source>
        <strain evidence="2 3">CBS 789</strain>
    </source>
</reference>
<keyword evidence="3" id="KW-1185">Reference proteome</keyword>
<accession>A0A0V1Q1Q3</accession>
<dbReference type="Proteomes" id="UP000054251">
    <property type="component" value="Unassembled WGS sequence"/>
</dbReference>
<dbReference type="OrthoDB" id="4081346at2759"/>
<gene>
    <name evidence="2" type="ORF">AC631_01812</name>
</gene>
<dbReference type="GeneID" id="26838821"/>
<protein>
    <submittedName>
        <fullName evidence="2">Uncharacterized protein</fullName>
    </submittedName>
</protein>
<dbReference type="RefSeq" id="XP_015468545.1">
    <property type="nucleotide sequence ID" value="XM_015610642.1"/>
</dbReference>
<dbReference type="EMBL" id="LMYN01000027">
    <property type="protein sequence ID" value="KSA02443.1"/>
    <property type="molecule type" value="Genomic_DNA"/>
</dbReference>
<comment type="caution">
    <text evidence="2">The sequence shown here is derived from an EMBL/GenBank/DDBJ whole genome shotgun (WGS) entry which is preliminary data.</text>
</comment>
<keyword evidence="1" id="KW-0175">Coiled coil</keyword>
<evidence type="ECO:0000256" key="1">
    <source>
        <dbReference type="SAM" id="Coils"/>
    </source>
</evidence>
<evidence type="ECO:0000313" key="3">
    <source>
        <dbReference type="Proteomes" id="UP000054251"/>
    </source>
</evidence>